<sequence length="168" mass="18265">MRISFRFVIFGALLLGAAEAQAQTKLPPRRAAVPARARLAATPGAGTKDGLAMVNGRVVLTEQGLANPLTADKKLLSGYTVSPTGLVTSPTGTTVQMAEGDIASLTGRVTTRRVMVEQDSILKIQQYDLKYPGKREKMAKDLERKTKEKAKRDEALEKAKAKREKDKK</sequence>
<reference evidence="4 5" key="1">
    <citation type="submission" date="2016-08" db="EMBL/GenBank/DDBJ databases">
        <title>Hymenobacter coccineus sp. nov., Hymenobacter lapidarius sp. nov. and Hymenobacter glacialis sp. nov., isolated from Antarctic soil.</title>
        <authorList>
            <person name="Sedlacek I."/>
            <person name="Kralova S."/>
            <person name="Kyrova K."/>
            <person name="Maslanova I."/>
            <person name="Stankova E."/>
            <person name="Vrbovska V."/>
            <person name="Nemec M."/>
            <person name="Bartak M."/>
            <person name="Svec P."/>
            <person name="Busse H.-J."/>
            <person name="Pantucek R."/>
        </authorList>
    </citation>
    <scope>NUCLEOTIDE SEQUENCE [LARGE SCALE GENOMIC DNA]</scope>
    <source>
        <strain evidence="4 5">CCM 8649</strain>
    </source>
</reference>
<organism evidence="4 5">
    <name type="scientific">Hymenobacter coccineus</name>
    <dbReference type="NCBI Taxonomy" id="1908235"/>
    <lineage>
        <taxon>Bacteria</taxon>
        <taxon>Pseudomonadati</taxon>
        <taxon>Bacteroidota</taxon>
        <taxon>Cytophagia</taxon>
        <taxon>Cytophagales</taxon>
        <taxon>Hymenobacteraceae</taxon>
        <taxon>Hymenobacter</taxon>
    </lineage>
</organism>
<gene>
    <name evidence="4" type="ORF">BEN49_13540</name>
</gene>
<keyword evidence="2" id="KW-0732">Signal</keyword>
<evidence type="ECO:0000256" key="2">
    <source>
        <dbReference type="SAM" id="SignalP"/>
    </source>
</evidence>
<comment type="caution">
    <text evidence="4">The sequence shown here is derived from an EMBL/GenBank/DDBJ whole genome shotgun (WGS) entry which is preliminary data.</text>
</comment>
<dbReference type="AlphaFoldDB" id="A0A1G1SVB5"/>
<dbReference type="EMBL" id="MDZA01000428">
    <property type="protein sequence ID" value="OGX82544.1"/>
    <property type="molecule type" value="Genomic_DNA"/>
</dbReference>
<name>A0A1G1SVB5_9BACT</name>
<proteinExistence type="predicted"/>
<evidence type="ECO:0000313" key="5">
    <source>
        <dbReference type="Proteomes" id="UP000177506"/>
    </source>
</evidence>
<dbReference type="Proteomes" id="UP000177506">
    <property type="component" value="Unassembled WGS sequence"/>
</dbReference>
<dbReference type="RefSeq" id="WP_070746474.1">
    <property type="nucleotide sequence ID" value="NZ_MDZA01000428.1"/>
</dbReference>
<keyword evidence="5" id="KW-1185">Reference proteome</keyword>
<feature type="region of interest" description="Disordered" evidence="1">
    <location>
        <begin position="141"/>
        <end position="168"/>
    </location>
</feature>
<protein>
    <recommendedName>
        <fullName evidence="3">DUF6799 domain-containing protein</fullName>
    </recommendedName>
</protein>
<evidence type="ECO:0000313" key="4">
    <source>
        <dbReference type="EMBL" id="OGX82544.1"/>
    </source>
</evidence>
<dbReference type="OrthoDB" id="883513at2"/>
<feature type="chain" id="PRO_5009578385" description="DUF6799 domain-containing protein" evidence="2">
    <location>
        <begin position="23"/>
        <end position="168"/>
    </location>
</feature>
<evidence type="ECO:0000256" key="1">
    <source>
        <dbReference type="SAM" id="MobiDB-lite"/>
    </source>
</evidence>
<feature type="signal peptide" evidence="2">
    <location>
        <begin position="1"/>
        <end position="22"/>
    </location>
</feature>
<evidence type="ECO:0000259" key="3">
    <source>
        <dbReference type="Pfam" id="PF20606"/>
    </source>
</evidence>
<feature type="domain" description="DUF6799" evidence="3">
    <location>
        <begin position="48"/>
        <end position="109"/>
    </location>
</feature>
<dbReference type="Pfam" id="PF20606">
    <property type="entry name" value="DUF6799"/>
    <property type="match status" value="1"/>
</dbReference>
<accession>A0A1G1SVB5</accession>
<dbReference type="InterPro" id="IPR046478">
    <property type="entry name" value="DUF6799"/>
</dbReference>